<keyword evidence="1" id="KW-0812">Transmembrane</keyword>
<accession>A0ABR3IXA8</accession>
<sequence length="624" mass="69671">MARFQHTYIIVDAGKYVPIALAHFNASSDATVRDLLDSIPTQTFSSFSLMATSHILTIPEDVVSFQGARNIMQVKQRKFEWGVDEVTQVCEMWDKGTLLSDILDRNSKTSYFIVPCEVSQLNLDTFAEEAPNRRNANIPSIRNQDAVAASIRAKVKPPSTSANNEQLIKTEHPNNNDAIYDGRPDSLTGPSITIYHPIFAEFQERLHDMPKPGDIPLEDVRAASLFISMSAQYFKTETDRQNALRPAVMHFLEGTFHETTLQYGRLSFKPDGHDRVACGLFDPLDAQYADMLSRIDEVNNGVALGDRDAIEQGAKGYLIVSTSPQLEKLRDVSCMPAFLLGIVGPFITVAGAIYLDGVVSQRLTPMISLVPDVSSTTPIEFYASEREKCVYQIANVFRALRHCQDKLRAEYLAMSAPTGAIEDVMVPAPHFSSFSPDPSTTFSLKYLCPFFPRRSNRAVFVAEARSGCTRMKCVVKFTARYCQEAHRLMEKAGVAPKLLYCKFEPTVGKFCVITQYIEGPKSDPNVRAKPTKEGVDKLRTALKKLHAQSYVFGDLRDANIILDKTRCPQLVDFDWSGKEGTVFYPSNLNTTEIVWAPGVKPGGKILCQHDEDMLEIFIRDLGDN</sequence>
<reference evidence="3" key="1">
    <citation type="submission" date="2024-06" db="EMBL/GenBank/DDBJ databases">
        <title>Multi-omics analyses provide insights into the biosynthesis of the anticancer antibiotic pleurotin in Hohenbuehelia grisea.</title>
        <authorList>
            <person name="Weaver J.A."/>
            <person name="Alberti F."/>
        </authorList>
    </citation>
    <scope>NUCLEOTIDE SEQUENCE [LARGE SCALE GENOMIC DNA]</scope>
    <source>
        <strain evidence="3">T-177</strain>
    </source>
</reference>
<dbReference type="Proteomes" id="UP001556367">
    <property type="component" value="Unassembled WGS sequence"/>
</dbReference>
<feature type="transmembrane region" description="Helical" evidence="1">
    <location>
        <begin position="335"/>
        <end position="355"/>
    </location>
</feature>
<name>A0ABR3IXA8_9AGAR</name>
<gene>
    <name evidence="2" type="ORF">HGRIS_010528</name>
</gene>
<keyword evidence="1" id="KW-1133">Transmembrane helix</keyword>
<organism evidence="2 3">
    <name type="scientific">Hohenbuehelia grisea</name>
    <dbReference type="NCBI Taxonomy" id="104357"/>
    <lineage>
        <taxon>Eukaryota</taxon>
        <taxon>Fungi</taxon>
        <taxon>Dikarya</taxon>
        <taxon>Basidiomycota</taxon>
        <taxon>Agaricomycotina</taxon>
        <taxon>Agaricomycetes</taxon>
        <taxon>Agaricomycetidae</taxon>
        <taxon>Agaricales</taxon>
        <taxon>Pleurotineae</taxon>
        <taxon>Pleurotaceae</taxon>
        <taxon>Hohenbuehelia</taxon>
    </lineage>
</organism>
<dbReference type="SUPFAM" id="SSF56112">
    <property type="entry name" value="Protein kinase-like (PK-like)"/>
    <property type="match status" value="1"/>
</dbReference>
<protein>
    <recommendedName>
        <fullName evidence="4">Protein kinase domain-containing protein</fullName>
    </recommendedName>
</protein>
<keyword evidence="1" id="KW-0472">Membrane</keyword>
<evidence type="ECO:0000256" key="1">
    <source>
        <dbReference type="SAM" id="Phobius"/>
    </source>
</evidence>
<evidence type="ECO:0000313" key="2">
    <source>
        <dbReference type="EMBL" id="KAL0947893.1"/>
    </source>
</evidence>
<keyword evidence="3" id="KW-1185">Reference proteome</keyword>
<evidence type="ECO:0000313" key="3">
    <source>
        <dbReference type="Proteomes" id="UP001556367"/>
    </source>
</evidence>
<dbReference type="EMBL" id="JASNQZ010000014">
    <property type="protein sequence ID" value="KAL0947893.1"/>
    <property type="molecule type" value="Genomic_DNA"/>
</dbReference>
<evidence type="ECO:0008006" key="4">
    <source>
        <dbReference type="Google" id="ProtNLM"/>
    </source>
</evidence>
<dbReference type="InterPro" id="IPR011009">
    <property type="entry name" value="Kinase-like_dom_sf"/>
</dbReference>
<proteinExistence type="predicted"/>
<comment type="caution">
    <text evidence="2">The sequence shown here is derived from an EMBL/GenBank/DDBJ whole genome shotgun (WGS) entry which is preliminary data.</text>
</comment>